<name>A0ACB9RFR1_9MYRT</name>
<dbReference type="Proteomes" id="UP001057402">
    <property type="component" value="Chromosome 4"/>
</dbReference>
<dbReference type="EMBL" id="CM042883">
    <property type="protein sequence ID" value="KAI4376444.1"/>
    <property type="molecule type" value="Genomic_DNA"/>
</dbReference>
<proteinExistence type="predicted"/>
<comment type="caution">
    <text evidence="1">The sequence shown here is derived from an EMBL/GenBank/DDBJ whole genome shotgun (WGS) entry which is preliminary data.</text>
</comment>
<protein>
    <submittedName>
        <fullName evidence="1">Uncharacterized protein</fullName>
    </submittedName>
</protein>
<accession>A0ACB9RFR1</accession>
<evidence type="ECO:0000313" key="1">
    <source>
        <dbReference type="EMBL" id="KAI4376444.1"/>
    </source>
</evidence>
<reference evidence="2" key="1">
    <citation type="journal article" date="2023" name="Front. Plant Sci.">
        <title>Chromosomal-level genome assembly of Melastoma candidum provides insights into trichome evolution.</title>
        <authorList>
            <person name="Zhong Y."/>
            <person name="Wu W."/>
            <person name="Sun C."/>
            <person name="Zou P."/>
            <person name="Liu Y."/>
            <person name="Dai S."/>
            <person name="Zhou R."/>
        </authorList>
    </citation>
    <scope>NUCLEOTIDE SEQUENCE [LARGE SCALE GENOMIC DNA]</scope>
</reference>
<evidence type="ECO:0000313" key="2">
    <source>
        <dbReference type="Proteomes" id="UP001057402"/>
    </source>
</evidence>
<organism evidence="1 2">
    <name type="scientific">Melastoma candidum</name>
    <dbReference type="NCBI Taxonomy" id="119954"/>
    <lineage>
        <taxon>Eukaryota</taxon>
        <taxon>Viridiplantae</taxon>
        <taxon>Streptophyta</taxon>
        <taxon>Embryophyta</taxon>
        <taxon>Tracheophyta</taxon>
        <taxon>Spermatophyta</taxon>
        <taxon>Magnoliopsida</taxon>
        <taxon>eudicotyledons</taxon>
        <taxon>Gunneridae</taxon>
        <taxon>Pentapetalae</taxon>
        <taxon>rosids</taxon>
        <taxon>malvids</taxon>
        <taxon>Myrtales</taxon>
        <taxon>Melastomataceae</taxon>
        <taxon>Melastomatoideae</taxon>
        <taxon>Melastomateae</taxon>
        <taxon>Melastoma</taxon>
    </lineage>
</organism>
<gene>
    <name evidence="1" type="ORF">MLD38_014205</name>
</gene>
<keyword evidence="2" id="KW-1185">Reference proteome</keyword>
<sequence length="408" mass="45758">MMDPSEVIPYNDPHDSIVPLGEQLFQYFQTHNPTLADLTRPNISLPPKNYLQNALRLQQLNTNTEHAPAQHPSISLTSPTAGNGWSLDPFEDRILWSFVYGKNSPINRGNVATTSADSSNSTGNASRSNDSAGKAVAGPSGTATGFHAAPEEDSGKKAVTIISETLPTYSCKCCQVLRDIVHTNGKHTAKFELHGKLGVIDHGILENRYFHGMPRGARLYEMFDLGQVKEFLRKYMEEKKLGRYMLIEDPLTPYYEAVSVGLLEDMVNSEGFFDESSSDGNEVNQTDIHGLAAHSRKSSPQKRQSLIEQRERADLMTVLDVAAYFHMPIEKASKRLAMCPTLIKKICRRGGVKRWPYRKMKSLDERIRKLRRKMELSHPEDRACIQAHILSLQREVNVTCFGVSRLNG</sequence>